<dbReference type="ExpressionAtlas" id="F6GW73">
    <property type="expression patterns" value="baseline and differential"/>
</dbReference>
<dbReference type="PANTHER" id="PTHR13258">
    <property type="entry name" value="SYNDETIN"/>
    <property type="match status" value="1"/>
</dbReference>
<dbReference type="InterPro" id="IPR040047">
    <property type="entry name" value="VPS50"/>
</dbReference>
<dbReference type="OrthoDB" id="1742875at2759"/>
<dbReference type="STRING" id="29760.F6GW73"/>
<gene>
    <name evidence="1" type="ordered locus">VIT_06s0061g00930</name>
</gene>
<dbReference type="GO" id="GO:0005829">
    <property type="term" value="C:cytosol"/>
    <property type="evidence" value="ECO:0007669"/>
    <property type="project" value="GOC"/>
</dbReference>
<dbReference type="GO" id="GO:1990745">
    <property type="term" value="C:EARP complex"/>
    <property type="evidence" value="ECO:0007669"/>
    <property type="project" value="InterPro"/>
</dbReference>
<accession>F6GW73</accession>
<name>F6GW73_VITVI</name>
<protein>
    <submittedName>
        <fullName evidence="1">Uncharacterized protein</fullName>
    </submittedName>
</protein>
<keyword evidence="2" id="KW-1185">Reference proteome</keyword>
<dbReference type="EMBL" id="FN594957">
    <property type="protein sequence ID" value="CCB44208.1"/>
    <property type="molecule type" value="Genomic_DNA"/>
</dbReference>
<dbReference type="Proteomes" id="UP000009183">
    <property type="component" value="Chromosome 6"/>
</dbReference>
<dbReference type="GO" id="GO:0032456">
    <property type="term" value="P:endocytic recycling"/>
    <property type="evidence" value="ECO:0007669"/>
    <property type="project" value="InterPro"/>
</dbReference>
<dbReference type="HOGENOM" id="CLU_2138107_0_0_1"/>
<dbReference type="PaxDb" id="29760-VIT_06s0061g00930.t01"/>
<sequence>MDLSKVGEKILSSVRSARSLGILSAPSDRPEVPARVAAAAAVARAIASLPPHQRLILPSSSEELNSIYGSRPRGQVVEELEEDFYEEVSYVEMVKEGFLGILHFAKRWIGNVY</sequence>
<dbReference type="PANTHER" id="PTHR13258:SF0">
    <property type="entry name" value="SYNDETIN"/>
    <property type="match status" value="1"/>
</dbReference>
<proteinExistence type="predicted"/>
<reference evidence="2" key="1">
    <citation type="journal article" date="2007" name="Nature">
        <title>The grapevine genome sequence suggests ancestral hexaploidization in major angiosperm phyla.</title>
        <authorList>
            <consortium name="The French-Italian Public Consortium for Grapevine Genome Characterization."/>
            <person name="Jaillon O."/>
            <person name="Aury J.-M."/>
            <person name="Noel B."/>
            <person name="Policriti A."/>
            <person name="Clepet C."/>
            <person name="Casagrande A."/>
            <person name="Choisne N."/>
            <person name="Aubourg S."/>
            <person name="Vitulo N."/>
            <person name="Jubin C."/>
            <person name="Vezzi A."/>
            <person name="Legeai F."/>
            <person name="Hugueney P."/>
            <person name="Dasilva C."/>
            <person name="Horner D."/>
            <person name="Mica E."/>
            <person name="Jublot D."/>
            <person name="Poulain J."/>
            <person name="Bruyere C."/>
            <person name="Billault A."/>
            <person name="Segurens B."/>
            <person name="Gouyvenoux M."/>
            <person name="Ugarte E."/>
            <person name="Cattonaro F."/>
            <person name="Anthouard V."/>
            <person name="Vico V."/>
            <person name="Del Fabbro C."/>
            <person name="Alaux M."/>
            <person name="Di Gaspero G."/>
            <person name="Dumas V."/>
            <person name="Felice N."/>
            <person name="Paillard S."/>
            <person name="Juman I."/>
            <person name="Moroldo M."/>
            <person name="Scalabrin S."/>
            <person name="Canaguier A."/>
            <person name="Le Clainche I."/>
            <person name="Malacrida G."/>
            <person name="Durand E."/>
            <person name="Pesole G."/>
            <person name="Laucou V."/>
            <person name="Chatelet P."/>
            <person name="Merdinoglu D."/>
            <person name="Delledonne M."/>
            <person name="Pezzotti M."/>
            <person name="Lecharny A."/>
            <person name="Scarpelli C."/>
            <person name="Artiguenave F."/>
            <person name="Pe M.E."/>
            <person name="Valle G."/>
            <person name="Morgante M."/>
            <person name="Caboche M."/>
            <person name="Adam-Blondon A.-F."/>
            <person name="Weissenbach J."/>
            <person name="Quetier F."/>
            <person name="Wincker P."/>
        </authorList>
    </citation>
    <scope>NUCLEOTIDE SEQUENCE [LARGE SCALE GENOMIC DNA]</scope>
    <source>
        <strain evidence="2">cv. Pinot noir / PN40024</strain>
    </source>
</reference>
<organism evidence="1 2">
    <name type="scientific">Vitis vinifera</name>
    <name type="common">Grape</name>
    <dbReference type="NCBI Taxonomy" id="29760"/>
    <lineage>
        <taxon>Eukaryota</taxon>
        <taxon>Viridiplantae</taxon>
        <taxon>Streptophyta</taxon>
        <taxon>Embryophyta</taxon>
        <taxon>Tracheophyta</taxon>
        <taxon>Spermatophyta</taxon>
        <taxon>Magnoliopsida</taxon>
        <taxon>eudicotyledons</taxon>
        <taxon>Gunneridae</taxon>
        <taxon>Pentapetalae</taxon>
        <taxon>rosids</taxon>
        <taxon>Vitales</taxon>
        <taxon>Vitaceae</taxon>
        <taxon>Viteae</taxon>
        <taxon>Vitis</taxon>
    </lineage>
</organism>
<dbReference type="GO" id="GO:0042147">
    <property type="term" value="P:retrograde transport, endosome to Golgi"/>
    <property type="evidence" value="ECO:0007669"/>
    <property type="project" value="InterPro"/>
</dbReference>
<evidence type="ECO:0000313" key="2">
    <source>
        <dbReference type="Proteomes" id="UP000009183"/>
    </source>
</evidence>
<dbReference type="eggNOG" id="KOG2939">
    <property type="taxonomic scope" value="Eukaryota"/>
</dbReference>
<evidence type="ECO:0000313" key="1">
    <source>
        <dbReference type="EMBL" id="CCB44208.1"/>
    </source>
</evidence>
<dbReference type="InParanoid" id="F6GW73"/>
<dbReference type="AlphaFoldDB" id="F6GW73"/>